<accession>G8RNU8</accession>
<dbReference type="InterPro" id="IPR029063">
    <property type="entry name" value="SAM-dependent_MTases_sf"/>
</dbReference>
<dbReference type="KEGG" id="mrh:MycrhN_3274"/>
<dbReference type="SUPFAM" id="SSF53335">
    <property type="entry name" value="S-adenosyl-L-methionine-dependent methyltransferases"/>
    <property type="match status" value="1"/>
</dbReference>
<dbReference type="GO" id="GO:0046983">
    <property type="term" value="F:protein dimerization activity"/>
    <property type="evidence" value="ECO:0007669"/>
    <property type="project" value="InterPro"/>
</dbReference>
<reference evidence="7 8" key="1">
    <citation type="submission" date="2011-12" db="EMBL/GenBank/DDBJ databases">
        <title>Complete sequence of Mycobacterium rhodesiae NBB3.</title>
        <authorList>
            <consortium name="US DOE Joint Genome Institute"/>
            <person name="Lucas S."/>
            <person name="Han J."/>
            <person name="Lapidus A."/>
            <person name="Cheng J.-F."/>
            <person name="Goodwin L."/>
            <person name="Pitluck S."/>
            <person name="Peters L."/>
            <person name="Mikhailova N."/>
            <person name="Gu W."/>
            <person name="Detter J.C."/>
            <person name="Han C."/>
            <person name="Tapia R."/>
            <person name="Land M."/>
            <person name="Hauser L."/>
            <person name="Kyrpides N."/>
            <person name="Ivanova N."/>
            <person name="Pagani I."/>
            <person name="Mattes T."/>
            <person name="Holmes A."/>
            <person name="Rutledge P."/>
            <person name="Paulsen I."/>
            <person name="Coleman N."/>
            <person name="Woyke T."/>
        </authorList>
    </citation>
    <scope>NUCLEOTIDE SEQUENCE [LARGE SCALE GENOMIC DNA]</scope>
    <source>
        <strain evidence="7 8">NBB3</strain>
    </source>
</reference>
<dbReference type="PIRSF" id="PIRSF005739">
    <property type="entry name" value="O-mtase"/>
    <property type="match status" value="1"/>
</dbReference>
<evidence type="ECO:0000313" key="7">
    <source>
        <dbReference type="EMBL" id="AEV73799.1"/>
    </source>
</evidence>
<dbReference type="Pfam" id="PF00891">
    <property type="entry name" value="Methyltransf_2"/>
    <property type="match status" value="1"/>
</dbReference>
<organism evidence="7 8">
    <name type="scientific">Mycolicibacterium rhodesiae (strain NBB3)</name>
    <name type="common">Mycobacterium rhodesiae</name>
    <dbReference type="NCBI Taxonomy" id="710685"/>
    <lineage>
        <taxon>Bacteria</taxon>
        <taxon>Bacillati</taxon>
        <taxon>Actinomycetota</taxon>
        <taxon>Actinomycetes</taxon>
        <taxon>Mycobacteriales</taxon>
        <taxon>Mycobacteriaceae</taxon>
        <taxon>Mycolicibacterium</taxon>
    </lineage>
</organism>
<evidence type="ECO:0000256" key="2">
    <source>
        <dbReference type="ARBA" id="ARBA00022679"/>
    </source>
</evidence>
<dbReference type="InterPro" id="IPR036388">
    <property type="entry name" value="WH-like_DNA-bd_sf"/>
</dbReference>
<dbReference type="PATRIC" id="fig|710685.3.peg.3285"/>
<name>G8RNU8_MYCRN</name>
<dbReference type="HOGENOM" id="CLU_005533_12_0_11"/>
<dbReference type="EMBL" id="CP003169">
    <property type="protein sequence ID" value="AEV73799.1"/>
    <property type="molecule type" value="Genomic_DNA"/>
</dbReference>
<keyword evidence="8" id="KW-1185">Reference proteome</keyword>
<dbReference type="eggNOG" id="COG1414">
    <property type="taxonomic scope" value="Bacteria"/>
</dbReference>
<dbReference type="Gene3D" id="1.10.10.10">
    <property type="entry name" value="Winged helix-like DNA-binding domain superfamily/Winged helix DNA-binding domain"/>
    <property type="match status" value="1"/>
</dbReference>
<dbReference type="RefSeq" id="WP_014211555.1">
    <property type="nucleotide sequence ID" value="NC_016604.1"/>
</dbReference>
<proteinExistence type="predicted"/>
<dbReference type="Proteomes" id="UP000005442">
    <property type="component" value="Chromosome"/>
</dbReference>
<dbReference type="PANTHER" id="PTHR43712:SF2">
    <property type="entry name" value="O-METHYLTRANSFERASE CICE"/>
    <property type="match status" value="1"/>
</dbReference>
<feature type="domain" description="O-methyltransferase C-terminal" evidence="5">
    <location>
        <begin position="133"/>
        <end position="337"/>
    </location>
</feature>
<dbReference type="AlphaFoldDB" id="G8RNU8"/>
<gene>
    <name evidence="7" type="ordered locus">MycrhN_3274</name>
</gene>
<dbReference type="PROSITE" id="PS51683">
    <property type="entry name" value="SAM_OMT_II"/>
    <property type="match status" value="1"/>
</dbReference>
<keyword evidence="3" id="KW-0949">S-adenosyl-L-methionine</keyword>
<evidence type="ECO:0000256" key="1">
    <source>
        <dbReference type="ARBA" id="ARBA00022603"/>
    </source>
</evidence>
<keyword evidence="1 7" id="KW-0489">Methyltransferase</keyword>
<dbReference type="InterPro" id="IPR012967">
    <property type="entry name" value="COMT_dimerisation"/>
</dbReference>
<dbReference type="GO" id="GO:0032259">
    <property type="term" value="P:methylation"/>
    <property type="evidence" value="ECO:0007669"/>
    <property type="project" value="UniProtKB-KW"/>
</dbReference>
<dbReference type="InterPro" id="IPR036390">
    <property type="entry name" value="WH_DNA-bd_sf"/>
</dbReference>
<evidence type="ECO:0000256" key="3">
    <source>
        <dbReference type="ARBA" id="ARBA00022691"/>
    </source>
</evidence>
<feature type="active site" description="Proton acceptor" evidence="4">
    <location>
        <position position="268"/>
    </location>
</feature>
<sequence>MATIPAPLARTVERIRHQVGRVHLRLVPAPVSMIELILGAWVSQAIQAAAQLRVADALASGPLPLEELARRVGADPEALGRLLRALISRGIFRQDRRGRYALNALADTLRSDSPVSMAAAAKFYGSPQHREHWSMLVDSIRSGRASIPVLRGKEFFEYLDDEPELAQLFNDTMTNISDMAQESVVTAYPFTNETIVDVGGGHGRLLAAVLAANPDAQGVLYDLPQVVANAPALLERTGVASRVHVEGGSFFEKVPAGGDVYLLKLVIHDWPDDEAVTILRNVRDAAGPGSRVVLVEGVIPDHDRDFIGKWVDLEMLLGANGRERRAVEYRELLRRSGLEMTRVVQTASPFSLIEATPAVS</sequence>
<dbReference type="SUPFAM" id="SSF46785">
    <property type="entry name" value="Winged helix' DNA-binding domain"/>
    <property type="match status" value="1"/>
</dbReference>
<dbReference type="GO" id="GO:0008171">
    <property type="term" value="F:O-methyltransferase activity"/>
    <property type="evidence" value="ECO:0007669"/>
    <property type="project" value="InterPro"/>
</dbReference>
<evidence type="ECO:0000259" key="6">
    <source>
        <dbReference type="Pfam" id="PF08100"/>
    </source>
</evidence>
<evidence type="ECO:0000256" key="4">
    <source>
        <dbReference type="PIRSR" id="PIRSR005739-1"/>
    </source>
</evidence>
<dbReference type="Pfam" id="PF08100">
    <property type="entry name" value="Dimerisation"/>
    <property type="match status" value="1"/>
</dbReference>
<dbReference type="InterPro" id="IPR016461">
    <property type="entry name" value="COMT-like"/>
</dbReference>
<dbReference type="Gene3D" id="3.40.50.150">
    <property type="entry name" value="Vaccinia Virus protein VP39"/>
    <property type="match status" value="1"/>
</dbReference>
<feature type="domain" description="O-methyltransferase dimerisation" evidence="6">
    <location>
        <begin position="35"/>
        <end position="109"/>
    </location>
</feature>
<dbReference type="InterPro" id="IPR001077">
    <property type="entry name" value="COMT_C"/>
</dbReference>
<dbReference type="OrthoDB" id="4145676at2"/>
<dbReference type="STRING" id="710685.MycrhN_3274"/>
<keyword evidence="2 7" id="KW-0808">Transferase</keyword>
<evidence type="ECO:0000259" key="5">
    <source>
        <dbReference type="Pfam" id="PF00891"/>
    </source>
</evidence>
<dbReference type="PANTHER" id="PTHR43712">
    <property type="entry name" value="PUTATIVE (AFU_ORTHOLOGUE AFUA_4G14580)-RELATED"/>
    <property type="match status" value="1"/>
</dbReference>
<evidence type="ECO:0000313" key="8">
    <source>
        <dbReference type="Proteomes" id="UP000005442"/>
    </source>
</evidence>
<dbReference type="CDD" id="cd02440">
    <property type="entry name" value="AdoMet_MTases"/>
    <property type="match status" value="1"/>
</dbReference>
<protein>
    <submittedName>
        <fullName evidence="7">O-methyltransferase</fullName>
    </submittedName>
</protein>